<dbReference type="PANTHER" id="PTHR42759:SF1">
    <property type="entry name" value="MAGNESIUM-CHELATASE SUBUNIT CHLD"/>
    <property type="match status" value="1"/>
</dbReference>
<dbReference type="InterPro" id="IPR050764">
    <property type="entry name" value="CbbQ/NirQ/NorQ/GpvN"/>
</dbReference>
<dbReference type="eggNOG" id="COG0714">
    <property type="taxonomic scope" value="Bacteria"/>
</dbReference>
<gene>
    <name evidence="2" type="ORF">SAMN05421543_101118</name>
</gene>
<protein>
    <submittedName>
        <fullName evidence="2">MoxR-like ATPase</fullName>
    </submittedName>
</protein>
<dbReference type="PANTHER" id="PTHR42759">
    <property type="entry name" value="MOXR FAMILY PROTEIN"/>
    <property type="match status" value="1"/>
</dbReference>
<dbReference type="GO" id="GO:0016887">
    <property type="term" value="F:ATP hydrolysis activity"/>
    <property type="evidence" value="ECO:0007669"/>
    <property type="project" value="InterPro"/>
</dbReference>
<dbReference type="Proteomes" id="UP000183508">
    <property type="component" value="Unassembled WGS sequence"/>
</dbReference>
<evidence type="ECO:0000313" key="3">
    <source>
        <dbReference type="Proteomes" id="UP000183508"/>
    </source>
</evidence>
<reference evidence="3" key="1">
    <citation type="submission" date="2016-10" db="EMBL/GenBank/DDBJ databases">
        <authorList>
            <person name="Varghese N."/>
        </authorList>
    </citation>
    <scope>NUCLEOTIDE SEQUENCE [LARGE SCALE GENOMIC DNA]</scope>
    <source>
        <strain evidence="3">DSM 17980</strain>
    </source>
</reference>
<name>A0A1I7F8X1_9BACL</name>
<keyword evidence="3" id="KW-1185">Reference proteome</keyword>
<dbReference type="RefSeq" id="WP_245783778.1">
    <property type="nucleotide sequence ID" value="NZ_FPBV01000001.1"/>
</dbReference>
<evidence type="ECO:0000259" key="1">
    <source>
        <dbReference type="SMART" id="SM00382"/>
    </source>
</evidence>
<dbReference type="Gene3D" id="3.40.50.300">
    <property type="entry name" value="P-loop containing nucleotide triphosphate hydrolases"/>
    <property type="match status" value="1"/>
</dbReference>
<dbReference type="EMBL" id="FPBV01000001">
    <property type="protein sequence ID" value="SFU32575.1"/>
    <property type="molecule type" value="Genomic_DNA"/>
</dbReference>
<dbReference type="AlphaFoldDB" id="A0A1I7F8X1"/>
<organism evidence="2 3">
    <name type="scientific">Alicyclobacillus macrosporangiidus</name>
    <dbReference type="NCBI Taxonomy" id="392015"/>
    <lineage>
        <taxon>Bacteria</taxon>
        <taxon>Bacillati</taxon>
        <taxon>Bacillota</taxon>
        <taxon>Bacilli</taxon>
        <taxon>Bacillales</taxon>
        <taxon>Alicyclobacillaceae</taxon>
        <taxon>Alicyclobacillus</taxon>
    </lineage>
</organism>
<feature type="domain" description="AAA+ ATPase" evidence="1">
    <location>
        <begin position="39"/>
        <end position="210"/>
    </location>
</feature>
<evidence type="ECO:0000313" key="2">
    <source>
        <dbReference type="EMBL" id="SFU32575.1"/>
    </source>
</evidence>
<dbReference type="SMART" id="SM00382">
    <property type="entry name" value="AAA"/>
    <property type="match status" value="1"/>
</dbReference>
<dbReference type="CDD" id="cd00009">
    <property type="entry name" value="AAA"/>
    <property type="match status" value="1"/>
</dbReference>
<accession>A0A1I7F8X1</accession>
<dbReference type="SUPFAM" id="SSF52540">
    <property type="entry name" value="P-loop containing nucleoside triphosphate hydrolases"/>
    <property type="match status" value="1"/>
</dbReference>
<dbReference type="GO" id="GO:0005524">
    <property type="term" value="F:ATP binding"/>
    <property type="evidence" value="ECO:0007669"/>
    <property type="project" value="InterPro"/>
</dbReference>
<dbReference type="Pfam" id="PF07728">
    <property type="entry name" value="AAA_5"/>
    <property type="match status" value="1"/>
</dbReference>
<dbReference type="InterPro" id="IPR003593">
    <property type="entry name" value="AAA+_ATPase"/>
</dbReference>
<sequence length="311" mass="34718">MTTLNNPFADVAAVQAALADQGYVADRALATAVFLTMALERPLFLEGEAGVGKTELAKALAKAVGRPLVRLQCYEGMDREHALYEWNYPRQLLHIRIREATGLQADGERAVTGLEEEIFSPAFLLRRPLLQAVDPDGPAPVLLIDEVDRSDEEFEAFLLELLGEFQVTIPELGTIRAEEIPLVLLTSNRTREVHDALKRRCLYHWVEYPDFEREYTILTTRVPALAREVAEAVCRFVQRLRQEPLMKRPGVAETLHWGAALAALSATELDPGRVEETIGCLIKYKDDLDLLLTPQQGRKPLARLLAEAGGI</sequence>
<dbReference type="STRING" id="392015.SAMN05421543_101118"/>
<proteinExistence type="predicted"/>
<dbReference type="InterPro" id="IPR011704">
    <property type="entry name" value="ATPase_dyneun-rel_AAA"/>
</dbReference>
<dbReference type="InterPro" id="IPR027417">
    <property type="entry name" value="P-loop_NTPase"/>
</dbReference>